<dbReference type="PANTHER" id="PTHR14207:SF0">
    <property type="entry name" value="3-BETA-HYDROXYSTEROID-DELTA(8),DELTA(7)-ISOMERASE"/>
    <property type="match status" value="1"/>
</dbReference>
<keyword evidence="7" id="KW-0756">Sterol biosynthesis</keyword>
<proteinExistence type="inferred from homology"/>
<dbReference type="GO" id="GO:0047750">
    <property type="term" value="F:cholestenol delta-isomerase activity"/>
    <property type="evidence" value="ECO:0007669"/>
    <property type="project" value="InterPro"/>
</dbReference>
<evidence type="ECO:0000256" key="8">
    <source>
        <dbReference type="ARBA" id="ARBA00023098"/>
    </source>
</evidence>
<comment type="similarity">
    <text evidence="2">Belongs to the EBP family.</text>
</comment>
<dbReference type="PANTHER" id="PTHR14207">
    <property type="entry name" value="STEROL ISOMERASE"/>
    <property type="match status" value="1"/>
</dbReference>
<dbReference type="AlphaFoldDB" id="A0A9P4JQS8"/>
<dbReference type="GO" id="GO:0004769">
    <property type="term" value="F:steroid Delta-isomerase activity"/>
    <property type="evidence" value="ECO:0007669"/>
    <property type="project" value="TreeGrafter"/>
</dbReference>
<dbReference type="PROSITE" id="PS51751">
    <property type="entry name" value="EXPERA"/>
    <property type="match status" value="1"/>
</dbReference>
<evidence type="ECO:0000256" key="5">
    <source>
        <dbReference type="ARBA" id="ARBA00022955"/>
    </source>
</evidence>
<evidence type="ECO:0000256" key="10">
    <source>
        <dbReference type="ARBA" id="ARBA00023166"/>
    </source>
</evidence>
<evidence type="ECO:0000256" key="2">
    <source>
        <dbReference type="ARBA" id="ARBA00008337"/>
    </source>
</evidence>
<evidence type="ECO:0000256" key="1">
    <source>
        <dbReference type="ARBA" id="ARBA00004141"/>
    </source>
</evidence>
<evidence type="ECO:0000256" key="9">
    <source>
        <dbReference type="ARBA" id="ARBA00023136"/>
    </source>
</evidence>
<keyword evidence="5" id="KW-0752">Steroid biosynthesis</keyword>
<feature type="transmembrane region" description="Helical" evidence="14">
    <location>
        <begin position="84"/>
        <end position="106"/>
    </location>
</feature>
<feature type="transmembrane region" description="Helical" evidence="14">
    <location>
        <begin position="137"/>
        <end position="162"/>
    </location>
</feature>
<comment type="caution">
    <text evidence="16">The sequence shown here is derived from an EMBL/GenBank/DDBJ whole genome shotgun (WGS) entry which is preliminary data.</text>
</comment>
<dbReference type="GO" id="GO:0016020">
    <property type="term" value="C:membrane"/>
    <property type="evidence" value="ECO:0007669"/>
    <property type="project" value="UniProtKB-SubCell"/>
</dbReference>
<dbReference type="GO" id="GO:0000247">
    <property type="term" value="F:C-8 sterol isomerase activity"/>
    <property type="evidence" value="ECO:0007669"/>
    <property type="project" value="TreeGrafter"/>
</dbReference>
<evidence type="ECO:0000256" key="3">
    <source>
        <dbReference type="ARBA" id="ARBA00022516"/>
    </source>
</evidence>
<reference evidence="16" key="1">
    <citation type="journal article" date="2020" name="Stud. Mycol.">
        <title>101 Dothideomycetes genomes: a test case for predicting lifestyles and emergence of pathogens.</title>
        <authorList>
            <person name="Haridas S."/>
            <person name="Albert R."/>
            <person name="Binder M."/>
            <person name="Bloem J."/>
            <person name="Labutti K."/>
            <person name="Salamov A."/>
            <person name="Andreopoulos B."/>
            <person name="Baker S."/>
            <person name="Barry K."/>
            <person name="Bills G."/>
            <person name="Bluhm B."/>
            <person name="Cannon C."/>
            <person name="Castanera R."/>
            <person name="Culley D."/>
            <person name="Daum C."/>
            <person name="Ezra D."/>
            <person name="Gonzalez J."/>
            <person name="Henrissat B."/>
            <person name="Kuo A."/>
            <person name="Liang C."/>
            <person name="Lipzen A."/>
            <person name="Lutzoni F."/>
            <person name="Magnuson J."/>
            <person name="Mondo S."/>
            <person name="Nolan M."/>
            <person name="Ohm R."/>
            <person name="Pangilinan J."/>
            <person name="Park H.-J."/>
            <person name="Ramirez L."/>
            <person name="Alfaro M."/>
            <person name="Sun H."/>
            <person name="Tritt A."/>
            <person name="Yoshinaga Y."/>
            <person name="Zwiers L.-H."/>
            <person name="Turgeon B."/>
            <person name="Goodwin S."/>
            <person name="Spatafora J."/>
            <person name="Crous P."/>
            <person name="Grigoriev I."/>
        </authorList>
    </citation>
    <scope>NUCLEOTIDE SEQUENCE</scope>
    <source>
        <strain evidence="16">ATCC 74209</strain>
    </source>
</reference>
<keyword evidence="11" id="KW-0753">Steroid metabolism</keyword>
<protein>
    <submittedName>
        <fullName evidence="16">EBDP4, emopamil-binding protein</fullName>
    </submittedName>
</protein>
<keyword evidence="6 13" id="KW-1133">Transmembrane helix</keyword>
<gene>
    <name evidence="16" type="ORF">GQ43DRAFT_454057</name>
</gene>
<dbReference type="EMBL" id="ML993887">
    <property type="protein sequence ID" value="KAF2204003.1"/>
    <property type="molecule type" value="Genomic_DNA"/>
</dbReference>
<feature type="domain" description="EXPERA" evidence="15">
    <location>
        <begin position="82"/>
        <end position="228"/>
    </location>
</feature>
<evidence type="ECO:0000313" key="17">
    <source>
        <dbReference type="Proteomes" id="UP000799536"/>
    </source>
</evidence>
<evidence type="ECO:0000256" key="12">
    <source>
        <dbReference type="ARBA" id="ARBA00023235"/>
    </source>
</evidence>
<dbReference type="Pfam" id="PF05241">
    <property type="entry name" value="EBP"/>
    <property type="match status" value="1"/>
</dbReference>
<dbReference type="InterPro" id="IPR007905">
    <property type="entry name" value="EBP"/>
</dbReference>
<evidence type="ECO:0000256" key="7">
    <source>
        <dbReference type="ARBA" id="ARBA00023011"/>
    </source>
</evidence>
<feature type="transmembrane region" description="Helical" evidence="14">
    <location>
        <begin position="53"/>
        <end position="72"/>
    </location>
</feature>
<accession>A0A9P4JQS8</accession>
<keyword evidence="17" id="KW-1185">Reference proteome</keyword>
<organism evidence="16 17">
    <name type="scientific">Delitschia confertaspora ATCC 74209</name>
    <dbReference type="NCBI Taxonomy" id="1513339"/>
    <lineage>
        <taxon>Eukaryota</taxon>
        <taxon>Fungi</taxon>
        <taxon>Dikarya</taxon>
        <taxon>Ascomycota</taxon>
        <taxon>Pezizomycotina</taxon>
        <taxon>Dothideomycetes</taxon>
        <taxon>Pleosporomycetidae</taxon>
        <taxon>Pleosporales</taxon>
        <taxon>Delitschiaceae</taxon>
        <taxon>Delitschia</taxon>
    </lineage>
</organism>
<evidence type="ECO:0000256" key="4">
    <source>
        <dbReference type="ARBA" id="ARBA00022692"/>
    </source>
</evidence>
<sequence>MDFFKRILASSALPSPLEATIQSVEPLPPSHPYYPLDANIFGYEPNERSTLELVSQFGSGCVLILSITYFVTKRVRPHIPVSDLLTTMWFVLCGCMHLFFEGYVVYNFQRVAGMQGLFGEMWKEYALSDSRYLSRDPFVLCVETVTVVFFGPLSFITAGMVATGHPLRYPFQAIVSLGHLYSDTLYYLTSAYGHYYLNESYSRPEPRYFWGYFVGLNAFWIIVPAVLLYKSVFTCGRVFTAMAKIERTLNASRAVEPAPRGPKSR</sequence>
<keyword evidence="12" id="KW-0413">Isomerase</keyword>
<keyword evidence="10" id="KW-1207">Sterol metabolism</keyword>
<keyword evidence="9 13" id="KW-0472">Membrane</keyword>
<evidence type="ECO:0000256" key="6">
    <source>
        <dbReference type="ARBA" id="ARBA00022989"/>
    </source>
</evidence>
<dbReference type="GO" id="GO:0005783">
    <property type="term" value="C:endoplasmic reticulum"/>
    <property type="evidence" value="ECO:0007669"/>
    <property type="project" value="TreeGrafter"/>
</dbReference>
<dbReference type="InterPro" id="IPR033118">
    <property type="entry name" value="EXPERA"/>
</dbReference>
<dbReference type="GO" id="GO:0016126">
    <property type="term" value="P:sterol biosynthetic process"/>
    <property type="evidence" value="ECO:0007669"/>
    <property type="project" value="UniProtKB-KW"/>
</dbReference>
<dbReference type="Proteomes" id="UP000799536">
    <property type="component" value="Unassembled WGS sequence"/>
</dbReference>
<keyword evidence="3" id="KW-0444">Lipid biosynthesis</keyword>
<keyword evidence="8" id="KW-0443">Lipid metabolism</keyword>
<evidence type="ECO:0000256" key="14">
    <source>
        <dbReference type="SAM" id="Phobius"/>
    </source>
</evidence>
<dbReference type="OrthoDB" id="58557at2759"/>
<feature type="transmembrane region" description="Helical" evidence="14">
    <location>
        <begin position="209"/>
        <end position="229"/>
    </location>
</feature>
<name>A0A9P4JQS8_9PLEO</name>
<keyword evidence="4 13" id="KW-0812">Transmembrane</keyword>
<evidence type="ECO:0000313" key="16">
    <source>
        <dbReference type="EMBL" id="KAF2204003.1"/>
    </source>
</evidence>
<comment type="subcellular location">
    <subcellularLocation>
        <location evidence="1">Membrane</location>
        <topology evidence="1">Multi-pass membrane protein</topology>
    </subcellularLocation>
</comment>
<evidence type="ECO:0000256" key="11">
    <source>
        <dbReference type="ARBA" id="ARBA00023221"/>
    </source>
</evidence>
<evidence type="ECO:0000259" key="15">
    <source>
        <dbReference type="PROSITE" id="PS51751"/>
    </source>
</evidence>
<evidence type="ECO:0000256" key="13">
    <source>
        <dbReference type="PROSITE-ProRule" id="PRU01087"/>
    </source>
</evidence>